<keyword evidence="8" id="KW-1185">Reference proteome</keyword>
<dbReference type="CDD" id="cd00051">
    <property type="entry name" value="EFh"/>
    <property type="match status" value="2"/>
</dbReference>
<feature type="transmembrane region" description="Helical" evidence="4">
    <location>
        <begin position="536"/>
        <end position="562"/>
    </location>
</feature>
<dbReference type="SUPFAM" id="SSF47473">
    <property type="entry name" value="EF-hand"/>
    <property type="match status" value="1"/>
</dbReference>
<feature type="domain" description="EF-hand" evidence="6">
    <location>
        <begin position="630"/>
        <end position="665"/>
    </location>
</feature>
<comment type="caution">
    <text evidence="7">The sequence shown here is derived from an EMBL/GenBank/DDBJ whole genome shotgun (WGS) entry which is preliminary data.</text>
</comment>
<feature type="compositionally biased region" description="Low complexity" evidence="3">
    <location>
        <begin position="36"/>
        <end position="46"/>
    </location>
</feature>
<dbReference type="InterPro" id="IPR000008">
    <property type="entry name" value="C2_dom"/>
</dbReference>
<feature type="domain" description="EF-hand" evidence="6">
    <location>
        <begin position="680"/>
        <end position="715"/>
    </location>
</feature>
<feature type="domain" description="EF-hand" evidence="6">
    <location>
        <begin position="382"/>
        <end position="417"/>
    </location>
</feature>
<reference evidence="7 8" key="1">
    <citation type="submission" date="2024-03" db="EMBL/GenBank/DDBJ databases">
        <title>Aureococcus anophagefferens CCMP1851 and Kratosvirus quantuckense: Draft genome of a second virus-susceptible host strain in the model system.</title>
        <authorList>
            <person name="Chase E."/>
            <person name="Truchon A.R."/>
            <person name="Schepens W."/>
            <person name="Wilhelm S.W."/>
        </authorList>
    </citation>
    <scope>NUCLEOTIDE SEQUENCE [LARGE SCALE GENOMIC DNA]</scope>
    <source>
        <strain evidence="7 8">CCMP1851</strain>
    </source>
</reference>
<evidence type="ECO:0000313" key="7">
    <source>
        <dbReference type="EMBL" id="KAK7240022.1"/>
    </source>
</evidence>
<feature type="domain" description="C2" evidence="5">
    <location>
        <begin position="88"/>
        <end position="216"/>
    </location>
</feature>
<feature type="region of interest" description="Disordered" evidence="3">
    <location>
        <begin position="445"/>
        <end position="475"/>
    </location>
</feature>
<dbReference type="SUPFAM" id="SSF49562">
    <property type="entry name" value="C2 domain (Calcium/lipid-binding domain, CaLB)"/>
    <property type="match status" value="1"/>
</dbReference>
<evidence type="ECO:0000259" key="6">
    <source>
        <dbReference type="PROSITE" id="PS50222"/>
    </source>
</evidence>
<evidence type="ECO:0000313" key="8">
    <source>
        <dbReference type="Proteomes" id="UP001363151"/>
    </source>
</evidence>
<keyword evidence="2" id="KW-0106">Calcium</keyword>
<keyword evidence="4" id="KW-0812">Transmembrane</keyword>
<name>A0ABR1FW95_AURAN</name>
<dbReference type="Gene3D" id="1.10.238.10">
    <property type="entry name" value="EF-hand"/>
    <property type="match status" value="2"/>
</dbReference>
<dbReference type="PROSITE" id="PS50222">
    <property type="entry name" value="EF_HAND_2"/>
    <property type="match status" value="4"/>
</dbReference>
<feature type="region of interest" description="Disordered" evidence="3">
    <location>
        <begin position="869"/>
        <end position="896"/>
    </location>
</feature>
<feature type="compositionally biased region" description="Basic and acidic residues" evidence="3">
    <location>
        <begin position="461"/>
        <end position="474"/>
    </location>
</feature>
<feature type="transmembrane region" description="Helical" evidence="4">
    <location>
        <begin position="303"/>
        <end position="330"/>
    </location>
</feature>
<accession>A0ABR1FW95</accession>
<keyword evidence="4" id="KW-0472">Membrane</keyword>
<organism evidence="7 8">
    <name type="scientific">Aureococcus anophagefferens</name>
    <name type="common">Harmful bloom alga</name>
    <dbReference type="NCBI Taxonomy" id="44056"/>
    <lineage>
        <taxon>Eukaryota</taxon>
        <taxon>Sar</taxon>
        <taxon>Stramenopiles</taxon>
        <taxon>Ochrophyta</taxon>
        <taxon>Pelagophyceae</taxon>
        <taxon>Pelagomonadales</taxon>
        <taxon>Pelagomonadaceae</taxon>
        <taxon>Aureococcus</taxon>
    </lineage>
</organism>
<evidence type="ECO:0000259" key="5">
    <source>
        <dbReference type="PROSITE" id="PS50004"/>
    </source>
</evidence>
<keyword evidence="1" id="KW-0479">Metal-binding</keyword>
<protein>
    <submittedName>
        <fullName evidence="7">Endoplasmic reticulum-plasma membrane tethering protein</fullName>
    </submittedName>
</protein>
<dbReference type="InterPro" id="IPR002048">
    <property type="entry name" value="EF_hand_dom"/>
</dbReference>
<dbReference type="PROSITE" id="PS00018">
    <property type="entry name" value="EF_HAND_1"/>
    <property type="match status" value="4"/>
</dbReference>
<dbReference type="EMBL" id="JBBJCI010000218">
    <property type="protein sequence ID" value="KAK7240022.1"/>
    <property type="molecule type" value="Genomic_DNA"/>
</dbReference>
<sequence>MTAAAPGAEARDAPAAASPPSSEKKARGFLRGKGGSPSPAKGKSAATNVKGEKMTTKEVVEFVASEARKDHEDNVYEDYLSDEAKKRFKLAVVMGPAYQQRLRIGKLKVKLIEAANLPAADLGGKSDPYARLIITGKNKYGNEWTEEKRQTWQSATVKKSLNPGWHEQCEFFVPRYDAVLRVEIYDLDVSSADDLLGSVEIPIRDLSFLGLVKRWVPLEIAEGFTAASAAVHLHLEYEVSALGEASSMLWAEQRKTKDATKFDINLLYTNGMALNKEMKPYLDVATAAEKIVTWKDERKSRTWLAICLFVAFFIEYFWEMLHLAIVALLVHNYFEKKKLDVIRAEAAACFQRIDADGGGSLDRSEIGLAMAELATKNARPPPPDDEIDALFKKADEDGGGELDLDEFTQLCIDSPSIMGFDKAEEEAEEEVDDEPEDPEAAALLAGAAGGEKKKRSLSFRKPKDDGDRKEDHKGPVSGIAKKMINLAGKKARKKAGSGPALAMRQLGATAKDVAEVRDLFEWKEPKKTLPILAGNVFMVLFHYVTPLWMFFVPAVCGAFFVLTEKLKALERVAAKGAKARSRYVELRKLKLGTGDRGAISVLAHPTDRPVLAELSRSTLPGFGKSHNKRLIKTVVTGIFSRLDEDGSGSVDGKELTDFIVGAMPNASPRAQAMFGGCPTAVARVVERLVAKFDVNGDGEIDKAEFTEIVRKTGCVEVLTQDELSRQLHSDGGLQCVKLPTSKALAFNSARSHATALTLFPAPDKPEPNGGGYLVHDLAYAKRKGDKVSVTGITKVEPDAAKLNRVAVHAPGLSQPLLFEVSPLFRDPLVDLLTLACTGVPLPLPKNVQALRRGTDLSLDPNQLADIDAIIEQPPPGDDDDPASPVDARMESFGEDE</sequence>
<dbReference type="PANTHER" id="PTHR45911">
    <property type="entry name" value="C2 DOMAIN-CONTAINING PROTEIN"/>
    <property type="match status" value="1"/>
</dbReference>
<dbReference type="Pfam" id="PF13499">
    <property type="entry name" value="EF-hand_7"/>
    <property type="match status" value="2"/>
</dbReference>
<evidence type="ECO:0000256" key="4">
    <source>
        <dbReference type="SAM" id="Phobius"/>
    </source>
</evidence>
<evidence type="ECO:0000256" key="1">
    <source>
        <dbReference type="ARBA" id="ARBA00022723"/>
    </source>
</evidence>
<proteinExistence type="predicted"/>
<dbReference type="Pfam" id="PF00168">
    <property type="entry name" value="C2"/>
    <property type="match status" value="1"/>
</dbReference>
<dbReference type="SMART" id="SM00239">
    <property type="entry name" value="C2"/>
    <property type="match status" value="1"/>
</dbReference>
<dbReference type="Proteomes" id="UP001363151">
    <property type="component" value="Unassembled WGS sequence"/>
</dbReference>
<feature type="compositionally biased region" description="Basic and acidic residues" evidence="3">
    <location>
        <begin position="887"/>
        <end position="896"/>
    </location>
</feature>
<dbReference type="InterPro" id="IPR011992">
    <property type="entry name" value="EF-hand-dom_pair"/>
</dbReference>
<gene>
    <name evidence="7" type="primary">Itsn2</name>
    <name evidence="7" type="ORF">SO694_00119034</name>
</gene>
<dbReference type="InterPro" id="IPR035892">
    <property type="entry name" value="C2_domain_sf"/>
</dbReference>
<dbReference type="PANTHER" id="PTHR45911:SF4">
    <property type="entry name" value="MULTIPLE C2 AND TRANSMEMBRANE DOMAIN-CONTAINING PROTEIN"/>
    <property type="match status" value="1"/>
</dbReference>
<feature type="domain" description="EF-hand" evidence="6">
    <location>
        <begin position="341"/>
        <end position="376"/>
    </location>
</feature>
<feature type="region of interest" description="Disordered" evidence="3">
    <location>
        <begin position="1"/>
        <end position="51"/>
    </location>
</feature>
<keyword evidence="4" id="KW-1133">Transmembrane helix</keyword>
<dbReference type="InterPro" id="IPR018247">
    <property type="entry name" value="EF_Hand_1_Ca_BS"/>
</dbReference>
<dbReference type="SMART" id="SM00054">
    <property type="entry name" value="EFh"/>
    <property type="match status" value="4"/>
</dbReference>
<dbReference type="PROSITE" id="PS50004">
    <property type="entry name" value="C2"/>
    <property type="match status" value="1"/>
</dbReference>
<evidence type="ECO:0000256" key="2">
    <source>
        <dbReference type="ARBA" id="ARBA00022837"/>
    </source>
</evidence>
<dbReference type="Gene3D" id="2.60.40.150">
    <property type="entry name" value="C2 domain"/>
    <property type="match status" value="1"/>
</dbReference>
<feature type="compositionally biased region" description="Low complexity" evidence="3">
    <location>
        <begin position="1"/>
        <end position="21"/>
    </location>
</feature>
<evidence type="ECO:0000256" key="3">
    <source>
        <dbReference type="SAM" id="MobiDB-lite"/>
    </source>
</evidence>